<evidence type="ECO:0000256" key="2">
    <source>
        <dbReference type="SAM" id="SignalP"/>
    </source>
</evidence>
<evidence type="ECO:0000313" key="4">
    <source>
        <dbReference type="Proteomes" id="UP000269041"/>
    </source>
</evidence>
<keyword evidence="1" id="KW-0175">Coiled coil</keyword>
<feature type="coiled-coil region" evidence="1">
    <location>
        <begin position="45"/>
        <end position="100"/>
    </location>
</feature>
<sequence length="254" mass="28655">MNLIKPCFALLVASFSTNTVATNFDNAQSIQRSTNATSASSQKRINTVAENSLNLQAQVEQLKEEIKNLEIYQDHLLALMDSQSKEASNLESQIEEINNTRQGIVPLMYQMISGLKVLVEEDLPIKHEARLERIAKLDNMIVRADVSDAEKYRRILEAYQIELDYGVKLGVYQSKISIEESVREAQVLHLGRVSLVARSLDGNKSWSWDQSQKHWQSLDSALKPDLDRAFNVANKQATPSLLTLPLTLNVMEVK</sequence>
<organism evidence="3 4">
    <name type="scientific">Vibrio pectenicida</name>
    <dbReference type="NCBI Taxonomy" id="62763"/>
    <lineage>
        <taxon>Bacteria</taxon>
        <taxon>Pseudomonadati</taxon>
        <taxon>Pseudomonadota</taxon>
        <taxon>Gammaproteobacteria</taxon>
        <taxon>Vibrionales</taxon>
        <taxon>Vibrionaceae</taxon>
        <taxon>Vibrio</taxon>
    </lineage>
</organism>
<proteinExistence type="predicted"/>
<keyword evidence="4" id="KW-1185">Reference proteome</keyword>
<reference evidence="3 4" key="1">
    <citation type="submission" date="2018-12" db="EMBL/GenBank/DDBJ databases">
        <title>Genomic taxonomy of the Vibrionaceae family.</title>
        <authorList>
            <person name="Gomez-Gil B."/>
            <person name="Enciso-Ibarra K."/>
        </authorList>
    </citation>
    <scope>NUCLEOTIDE SEQUENCE [LARGE SCALE GENOMIC DNA]</scope>
    <source>
        <strain evidence="3 4">CAIM 594</strain>
    </source>
</reference>
<dbReference type="PIRSF" id="PIRSF028069">
    <property type="entry name" value="UCP028069"/>
    <property type="match status" value="1"/>
</dbReference>
<dbReference type="Proteomes" id="UP000269041">
    <property type="component" value="Unassembled WGS sequence"/>
</dbReference>
<dbReference type="RefSeq" id="WP_125320839.1">
    <property type="nucleotide sequence ID" value="NZ_AP024889.1"/>
</dbReference>
<name>A0A3R9L2I1_9VIBR</name>
<dbReference type="OrthoDB" id="5880116at2"/>
<gene>
    <name evidence="3" type="ORF">EJA03_08670</name>
</gene>
<protein>
    <submittedName>
        <fullName evidence="3">DUF3450 domain-containing protein</fullName>
    </submittedName>
</protein>
<dbReference type="EMBL" id="RSFA01000030">
    <property type="protein sequence ID" value="RSD31483.1"/>
    <property type="molecule type" value="Genomic_DNA"/>
</dbReference>
<keyword evidence="2" id="KW-0732">Signal</keyword>
<evidence type="ECO:0000313" key="3">
    <source>
        <dbReference type="EMBL" id="RSD31483.1"/>
    </source>
</evidence>
<feature type="chain" id="PRO_5018569261" evidence="2">
    <location>
        <begin position="22"/>
        <end position="254"/>
    </location>
</feature>
<evidence type="ECO:0000256" key="1">
    <source>
        <dbReference type="SAM" id="Coils"/>
    </source>
</evidence>
<feature type="signal peptide" evidence="2">
    <location>
        <begin position="1"/>
        <end position="21"/>
    </location>
</feature>
<comment type="caution">
    <text evidence="3">The sequence shown here is derived from an EMBL/GenBank/DDBJ whole genome shotgun (WGS) entry which is preliminary data.</text>
</comment>
<dbReference type="AlphaFoldDB" id="A0A3R9L2I1"/>
<dbReference type="Pfam" id="PF11932">
    <property type="entry name" value="DUF3450"/>
    <property type="match status" value="1"/>
</dbReference>
<accession>A0A3R9L2I1</accession>
<dbReference type="InterPro" id="IPR016866">
    <property type="entry name" value="UCP028069"/>
</dbReference>